<sequence>MQFSTVRLPSGELEWGALLAHEIALLGPTALGSGVADSLRAAIAAGVLPTEVPSDATRLPVDAVTFAPVVPDPGKIVCVGVNYADHTTETGRQQPDAPTLFLRVADSQLGHGGEAIFPSVAQWFDYEGELALVIGRLAYQVEAADALSHVAGVAPYNDFSVRDWQRATPQWTAGKNFVATGAFGPAMVTLDEVGPLEDVRLTTRVNGEVRQDAPLTDLVFGIGELLAHITTVMPLRPGDVVVTGTPGGVGMFSDPPRLLADGDVVEVAITGVGTLRNRVVRGRAALPTW</sequence>
<dbReference type="InterPro" id="IPR036663">
    <property type="entry name" value="Fumarylacetoacetase_C_sf"/>
</dbReference>
<evidence type="ECO:0000256" key="2">
    <source>
        <dbReference type="ARBA" id="ARBA00022723"/>
    </source>
</evidence>
<evidence type="ECO:0000259" key="3">
    <source>
        <dbReference type="Pfam" id="PF01557"/>
    </source>
</evidence>
<proteinExistence type="inferred from homology"/>
<reference evidence="4 5" key="1">
    <citation type="submission" date="2020-03" db="EMBL/GenBank/DDBJ databases">
        <title>Propioniciclava sp. nov., isolated from Hydrophilus acuminatus.</title>
        <authorList>
            <person name="Hyun D.-W."/>
            <person name="Bae J.-W."/>
        </authorList>
    </citation>
    <scope>NUCLEOTIDE SEQUENCE [LARGE SCALE GENOMIC DNA]</scope>
    <source>
        <strain evidence="4 5">HDW11</strain>
    </source>
</reference>
<dbReference type="SUPFAM" id="SSF56529">
    <property type="entry name" value="FAH"/>
    <property type="match status" value="1"/>
</dbReference>
<dbReference type="KEGG" id="prv:G7070_17255"/>
<keyword evidence="5" id="KW-1185">Reference proteome</keyword>
<dbReference type="GO" id="GO:0016787">
    <property type="term" value="F:hydrolase activity"/>
    <property type="evidence" value="ECO:0007669"/>
    <property type="project" value="UniProtKB-KW"/>
</dbReference>
<dbReference type="GO" id="GO:0044281">
    <property type="term" value="P:small molecule metabolic process"/>
    <property type="evidence" value="ECO:0007669"/>
    <property type="project" value="UniProtKB-ARBA"/>
</dbReference>
<dbReference type="Proteomes" id="UP000501058">
    <property type="component" value="Chromosome"/>
</dbReference>
<dbReference type="PANTHER" id="PTHR42796:SF4">
    <property type="entry name" value="FUMARYLACETOACETATE HYDROLASE DOMAIN-CONTAINING PROTEIN 2A"/>
    <property type="match status" value="1"/>
</dbReference>
<dbReference type="RefSeq" id="WP_166234758.1">
    <property type="nucleotide sequence ID" value="NZ_CP049865.1"/>
</dbReference>
<dbReference type="Gene3D" id="3.90.850.10">
    <property type="entry name" value="Fumarylacetoacetase-like, C-terminal domain"/>
    <property type="match status" value="1"/>
</dbReference>
<dbReference type="Pfam" id="PF01557">
    <property type="entry name" value="FAA_hydrolase"/>
    <property type="match status" value="1"/>
</dbReference>
<dbReference type="PANTHER" id="PTHR42796">
    <property type="entry name" value="FUMARYLACETOACETATE HYDROLASE DOMAIN-CONTAINING PROTEIN 2A-RELATED"/>
    <property type="match status" value="1"/>
</dbReference>
<dbReference type="AlphaFoldDB" id="A0A6G7YA95"/>
<dbReference type="InterPro" id="IPR011234">
    <property type="entry name" value="Fumarylacetoacetase-like_C"/>
</dbReference>
<accession>A0A6G7YA95</accession>
<protein>
    <submittedName>
        <fullName evidence="4">Fumarylacetoacetate hydrolase family protein</fullName>
    </submittedName>
</protein>
<keyword evidence="4" id="KW-0378">Hydrolase</keyword>
<gene>
    <name evidence="4" type="ORF">G7070_17255</name>
</gene>
<dbReference type="EMBL" id="CP049865">
    <property type="protein sequence ID" value="QIK73690.1"/>
    <property type="molecule type" value="Genomic_DNA"/>
</dbReference>
<dbReference type="GO" id="GO:0046872">
    <property type="term" value="F:metal ion binding"/>
    <property type="evidence" value="ECO:0007669"/>
    <property type="project" value="UniProtKB-KW"/>
</dbReference>
<name>A0A6G7YA95_9ACTN</name>
<comment type="similarity">
    <text evidence="1">Belongs to the FAH family.</text>
</comment>
<feature type="domain" description="Fumarylacetoacetase-like C-terminal" evidence="3">
    <location>
        <begin position="75"/>
        <end position="280"/>
    </location>
</feature>
<evidence type="ECO:0000256" key="1">
    <source>
        <dbReference type="ARBA" id="ARBA00010211"/>
    </source>
</evidence>
<evidence type="ECO:0000313" key="5">
    <source>
        <dbReference type="Proteomes" id="UP000501058"/>
    </source>
</evidence>
<keyword evidence="2" id="KW-0479">Metal-binding</keyword>
<evidence type="ECO:0000313" key="4">
    <source>
        <dbReference type="EMBL" id="QIK73690.1"/>
    </source>
</evidence>
<dbReference type="InterPro" id="IPR051121">
    <property type="entry name" value="FAH"/>
</dbReference>
<organism evidence="4 5">
    <name type="scientific">Propioniciclava coleopterorum</name>
    <dbReference type="NCBI Taxonomy" id="2714937"/>
    <lineage>
        <taxon>Bacteria</taxon>
        <taxon>Bacillati</taxon>
        <taxon>Actinomycetota</taxon>
        <taxon>Actinomycetes</taxon>
        <taxon>Propionibacteriales</taxon>
        <taxon>Propionibacteriaceae</taxon>
        <taxon>Propioniciclava</taxon>
    </lineage>
</organism>